<comment type="caution">
    <text evidence="1">The sequence shown here is derived from an EMBL/GenBank/DDBJ whole genome shotgun (WGS) entry which is preliminary data.</text>
</comment>
<protein>
    <submittedName>
        <fullName evidence="1">Uncharacterized protein</fullName>
    </submittedName>
</protein>
<gene>
    <name evidence="1" type="ORF">DFH05DRAFT_1407618</name>
</gene>
<keyword evidence="2" id="KW-1185">Reference proteome</keyword>
<dbReference type="InterPro" id="IPR043502">
    <property type="entry name" value="DNA/RNA_pol_sf"/>
</dbReference>
<dbReference type="Proteomes" id="UP001142393">
    <property type="component" value="Unassembled WGS sequence"/>
</dbReference>
<dbReference type="Gene3D" id="3.10.10.10">
    <property type="entry name" value="HIV Type 1 Reverse Transcriptase, subunit A, domain 1"/>
    <property type="match status" value="1"/>
</dbReference>
<dbReference type="AlphaFoldDB" id="A0A9W8NRA1"/>
<evidence type="ECO:0000313" key="2">
    <source>
        <dbReference type="Proteomes" id="UP001142393"/>
    </source>
</evidence>
<proteinExistence type="predicted"/>
<reference evidence="1 2" key="1">
    <citation type="journal article" date="2023" name="Proc. Natl. Acad. Sci. U.S.A.">
        <title>A global phylogenomic analysis of the shiitake genus Lentinula.</title>
        <authorList>
            <person name="Sierra-Patev S."/>
            <person name="Min B."/>
            <person name="Naranjo-Ortiz M."/>
            <person name="Looney B."/>
            <person name="Konkel Z."/>
            <person name="Slot J.C."/>
            <person name="Sakamoto Y."/>
            <person name="Steenwyk J.L."/>
            <person name="Rokas A."/>
            <person name="Carro J."/>
            <person name="Camarero S."/>
            <person name="Ferreira P."/>
            <person name="Molpeceres G."/>
            <person name="Ruiz-Duenas F.J."/>
            <person name="Serrano A."/>
            <person name="Henrissat B."/>
            <person name="Drula E."/>
            <person name="Hughes K.W."/>
            <person name="Mata J.L."/>
            <person name="Ishikawa N.K."/>
            <person name="Vargas-Isla R."/>
            <person name="Ushijima S."/>
            <person name="Smith C.A."/>
            <person name="Donoghue J."/>
            <person name="Ahrendt S."/>
            <person name="Andreopoulos W."/>
            <person name="He G."/>
            <person name="LaButti K."/>
            <person name="Lipzen A."/>
            <person name="Ng V."/>
            <person name="Riley R."/>
            <person name="Sandor L."/>
            <person name="Barry K."/>
            <person name="Martinez A.T."/>
            <person name="Xiao Y."/>
            <person name="Gibbons J.G."/>
            <person name="Terashima K."/>
            <person name="Grigoriev I.V."/>
            <person name="Hibbett D."/>
        </authorList>
    </citation>
    <scope>NUCLEOTIDE SEQUENCE [LARGE SCALE GENOMIC DNA]</scope>
    <source>
        <strain evidence="1 2">TFB7810</strain>
    </source>
</reference>
<evidence type="ECO:0000313" key="1">
    <source>
        <dbReference type="EMBL" id="KAJ3739184.1"/>
    </source>
</evidence>
<name>A0A9W8NRA1_9AGAR</name>
<sequence>MLTRIPEGVLLPEEVDLIAFVVINRGKAFAWSYSEKGYFSRDYYPDYEIPVIEHIPWQSRPIPIPKAIEADVITTIRDNEAAGRFEPTTSSYRSSLFAVAKKPGSIPPVRLVIDMQPLNAVTVRDSSLVPNLNEFAESFLGHSMYGLFDLYSGFD</sequence>
<dbReference type="EMBL" id="JANVFU010000019">
    <property type="protein sequence ID" value="KAJ3739184.1"/>
    <property type="molecule type" value="Genomic_DNA"/>
</dbReference>
<dbReference type="SUPFAM" id="SSF56672">
    <property type="entry name" value="DNA/RNA polymerases"/>
    <property type="match status" value="1"/>
</dbReference>
<feature type="non-terminal residue" evidence="1">
    <location>
        <position position="155"/>
    </location>
</feature>
<accession>A0A9W8NRA1</accession>
<organism evidence="1 2">
    <name type="scientific">Lentinula detonsa</name>
    <dbReference type="NCBI Taxonomy" id="2804962"/>
    <lineage>
        <taxon>Eukaryota</taxon>
        <taxon>Fungi</taxon>
        <taxon>Dikarya</taxon>
        <taxon>Basidiomycota</taxon>
        <taxon>Agaricomycotina</taxon>
        <taxon>Agaricomycetes</taxon>
        <taxon>Agaricomycetidae</taxon>
        <taxon>Agaricales</taxon>
        <taxon>Marasmiineae</taxon>
        <taxon>Omphalotaceae</taxon>
        <taxon>Lentinula</taxon>
    </lineage>
</organism>